<name>A0A174BJL7_9FIRM</name>
<dbReference type="SUPFAM" id="SSF55781">
    <property type="entry name" value="GAF domain-like"/>
    <property type="match status" value="1"/>
</dbReference>
<dbReference type="PROSITE" id="PS51077">
    <property type="entry name" value="HTH_ICLR"/>
    <property type="match status" value="1"/>
</dbReference>
<dbReference type="InterPro" id="IPR005471">
    <property type="entry name" value="Tscrpt_reg_IclR_N"/>
</dbReference>
<keyword evidence="2" id="KW-0238">DNA-binding</keyword>
<dbReference type="Pfam" id="PF01614">
    <property type="entry name" value="IclR_C"/>
    <property type="match status" value="1"/>
</dbReference>
<dbReference type="GO" id="GO:0003677">
    <property type="term" value="F:DNA binding"/>
    <property type="evidence" value="ECO:0007669"/>
    <property type="project" value="UniProtKB-KW"/>
</dbReference>
<dbReference type="InterPro" id="IPR014757">
    <property type="entry name" value="Tscrpt_reg_IclR_C"/>
</dbReference>
<dbReference type="GO" id="GO:0045892">
    <property type="term" value="P:negative regulation of DNA-templated transcription"/>
    <property type="evidence" value="ECO:0007669"/>
    <property type="project" value="TreeGrafter"/>
</dbReference>
<evidence type="ECO:0000256" key="2">
    <source>
        <dbReference type="ARBA" id="ARBA00023125"/>
    </source>
</evidence>
<dbReference type="Pfam" id="PF09339">
    <property type="entry name" value="HTH_IclR"/>
    <property type="match status" value="1"/>
</dbReference>
<evidence type="ECO:0000313" key="7">
    <source>
        <dbReference type="Proteomes" id="UP000095544"/>
    </source>
</evidence>
<reference evidence="6 7" key="1">
    <citation type="submission" date="2015-09" db="EMBL/GenBank/DDBJ databases">
        <authorList>
            <consortium name="Pathogen Informatics"/>
        </authorList>
    </citation>
    <scope>NUCLEOTIDE SEQUENCE [LARGE SCALE GENOMIC DNA]</scope>
    <source>
        <strain evidence="6 7">2789STDY5834876</strain>
    </source>
</reference>
<dbReference type="PANTHER" id="PTHR30136:SF35">
    <property type="entry name" value="HTH-TYPE TRANSCRIPTIONAL REGULATOR RV1719"/>
    <property type="match status" value="1"/>
</dbReference>
<dbReference type="InterPro" id="IPR036388">
    <property type="entry name" value="WH-like_DNA-bd_sf"/>
</dbReference>
<evidence type="ECO:0000313" key="6">
    <source>
        <dbReference type="EMBL" id="CUN99920.1"/>
    </source>
</evidence>
<dbReference type="STRING" id="39482.ERS852491_01015"/>
<keyword evidence="3" id="KW-0804">Transcription</keyword>
<dbReference type="Proteomes" id="UP000095544">
    <property type="component" value="Unassembled WGS sequence"/>
</dbReference>
<dbReference type="InterPro" id="IPR029016">
    <property type="entry name" value="GAF-like_dom_sf"/>
</dbReference>
<evidence type="ECO:0000259" key="5">
    <source>
        <dbReference type="PROSITE" id="PS51078"/>
    </source>
</evidence>
<feature type="domain" description="HTH iclR-type" evidence="4">
    <location>
        <begin position="9"/>
        <end position="70"/>
    </location>
</feature>
<evidence type="ECO:0000256" key="3">
    <source>
        <dbReference type="ARBA" id="ARBA00023163"/>
    </source>
</evidence>
<dbReference type="InterPro" id="IPR036390">
    <property type="entry name" value="WH_DNA-bd_sf"/>
</dbReference>
<evidence type="ECO:0000256" key="1">
    <source>
        <dbReference type="ARBA" id="ARBA00023015"/>
    </source>
</evidence>
<dbReference type="SMART" id="SM00346">
    <property type="entry name" value="HTH_ICLR"/>
    <property type="match status" value="1"/>
</dbReference>
<keyword evidence="1" id="KW-0805">Transcription regulation</keyword>
<dbReference type="PANTHER" id="PTHR30136">
    <property type="entry name" value="HELIX-TURN-HELIX TRANSCRIPTIONAL REGULATOR, ICLR FAMILY"/>
    <property type="match status" value="1"/>
</dbReference>
<dbReference type="GO" id="GO:0003700">
    <property type="term" value="F:DNA-binding transcription factor activity"/>
    <property type="evidence" value="ECO:0007669"/>
    <property type="project" value="TreeGrafter"/>
</dbReference>
<sequence length="258" mass="29236">MEKQNVETIKMVDRALEVLDILRKERSPLGVNEIAKSCELNPSTAFRILKTLEVNGWVYQCNDGRYITGQKISFVIEKNNLYLALKEVAELTMIRCTAEHGQPMNLIVREGHRCYVLQQSRTKSIVNYVPALYSELPFYACAGGKVLMSELPISLVEKLVDSCDMEPLTPYTIIDPDEFWLEVRKTAKRGYAFDHRESSDNGSCISVPVRDSEGNIIAALSFSGFVGIKDTDELLPYLPVLKEASEEITRNLFQCWGR</sequence>
<evidence type="ECO:0000259" key="4">
    <source>
        <dbReference type="PROSITE" id="PS51077"/>
    </source>
</evidence>
<dbReference type="PROSITE" id="PS51078">
    <property type="entry name" value="ICLR_ED"/>
    <property type="match status" value="1"/>
</dbReference>
<dbReference type="Gene3D" id="3.30.450.40">
    <property type="match status" value="1"/>
</dbReference>
<protein>
    <submittedName>
        <fullName evidence="6">Negative regulator of allantoin and glyoxylate utilization operons</fullName>
    </submittedName>
</protein>
<feature type="domain" description="IclR-ED" evidence="5">
    <location>
        <begin position="71"/>
        <end position="254"/>
    </location>
</feature>
<proteinExistence type="predicted"/>
<dbReference type="Gene3D" id="1.10.10.10">
    <property type="entry name" value="Winged helix-like DNA-binding domain superfamily/Winged helix DNA-binding domain"/>
    <property type="match status" value="1"/>
</dbReference>
<dbReference type="RefSeq" id="WP_055151562.1">
    <property type="nucleotide sequence ID" value="NZ_CYZU01000007.1"/>
</dbReference>
<accession>A0A174BJL7</accession>
<dbReference type="InterPro" id="IPR050707">
    <property type="entry name" value="HTH_MetabolicPath_Reg"/>
</dbReference>
<dbReference type="AlphaFoldDB" id="A0A174BJL7"/>
<organism evidence="6 7">
    <name type="scientific">Faecalicatena contorta</name>
    <dbReference type="NCBI Taxonomy" id="39482"/>
    <lineage>
        <taxon>Bacteria</taxon>
        <taxon>Bacillati</taxon>
        <taxon>Bacillota</taxon>
        <taxon>Clostridia</taxon>
        <taxon>Lachnospirales</taxon>
        <taxon>Lachnospiraceae</taxon>
        <taxon>Faecalicatena</taxon>
    </lineage>
</organism>
<dbReference type="SUPFAM" id="SSF46785">
    <property type="entry name" value="Winged helix' DNA-binding domain"/>
    <property type="match status" value="1"/>
</dbReference>
<dbReference type="OrthoDB" id="9791752at2"/>
<dbReference type="EMBL" id="CYZU01000007">
    <property type="protein sequence ID" value="CUN99920.1"/>
    <property type="molecule type" value="Genomic_DNA"/>
</dbReference>
<gene>
    <name evidence="6" type="primary">allR</name>
    <name evidence="6" type="ORF">ERS852491_01015</name>
</gene>